<feature type="domain" description="CBS" evidence="13">
    <location>
        <begin position="378"/>
        <end position="436"/>
    </location>
</feature>
<feature type="domain" description="CBS" evidence="13">
    <location>
        <begin position="315"/>
        <end position="371"/>
    </location>
</feature>
<dbReference type="PROSITE" id="PS51371">
    <property type="entry name" value="CBS"/>
    <property type="match status" value="2"/>
</dbReference>
<dbReference type="SUPFAM" id="SSF54631">
    <property type="entry name" value="CBS-domain pair"/>
    <property type="match status" value="1"/>
</dbReference>
<dbReference type="InterPro" id="IPR052390">
    <property type="entry name" value="tRNA_nt/polyA_polymerase"/>
</dbReference>
<dbReference type="RefSeq" id="WP_013164265.1">
    <property type="nucleotide sequence ID" value="NC_014216.1"/>
</dbReference>
<evidence type="ECO:0000256" key="1">
    <source>
        <dbReference type="ARBA" id="ARBA00001946"/>
    </source>
</evidence>
<dbReference type="InterPro" id="IPR003156">
    <property type="entry name" value="DHHA1_dom"/>
</dbReference>
<dbReference type="PANTHER" id="PTHR47788:SF1">
    <property type="entry name" value="A-ADDING TRNA NUCLEOTIDYLTRANSFERASE"/>
    <property type="match status" value="1"/>
</dbReference>
<dbReference type="AlphaFoldDB" id="D6Z5L0"/>
<dbReference type="eggNOG" id="COG0618">
    <property type="taxonomic scope" value="Bacteria"/>
</dbReference>
<dbReference type="Pfam" id="PF01368">
    <property type="entry name" value="DHH"/>
    <property type="match status" value="1"/>
</dbReference>
<dbReference type="STRING" id="589865.DaAHT2_2074"/>
<keyword evidence="11" id="KW-0129">CBS domain</keyword>
<proteinExistence type="inferred from homology"/>
<dbReference type="PANTHER" id="PTHR47788">
    <property type="entry name" value="POLYA POLYMERASE"/>
    <property type="match status" value="1"/>
</dbReference>
<keyword evidence="7" id="KW-0479">Metal-binding</keyword>
<evidence type="ECO:0000256" key="12">
    <source>
        <dbReference type="RuleBase" id="RU003953"/>
    </source>
</evidence>
<dbReference type="GO" id="GO:0008033">
    <property type="term" value="P:tRNA processing"/>
    <property type="evidence" value="ECO:0007669"/>
    <property type="project" value="UniProtKB-KW"/>
</dbReference>
<evidence type="ECO:0000256" key="11">
    <source>
        <dbReference type="PROSITE-ProRule" id="PRU00703"/>
    </source>
</evidence>
<organism evidence="14 15">
    <name type="scientific">Desulfurivibrio alkaliphilus (strain DSM 19089 / UNIQEM U267 / AHT2)</name>
    <dbReference type="NCBI Taxonomy" id="589865"/>
    <lineage>
        <taxon>Bacteria</taxon>
        <taxon>Pseudomonadati</taxon>
        <taxon>Thermodesulfobacteriota</taxon>
        <taxon>Desulfobulbia</taxon>
        <taxon>Desulfobulbales</taxon>
        <taxon>Desulfobulbaceae</taxon>
        <taxon>Desulfurivibrio</taxon>
    </lineage>
</organism>
<dbReference type="InterPro" id="IPR001667">
    <property type="entry name" value="DDH_dom"/>
</dbReference>
<keyword evidence="3" id="KW-0820">tRNA-binding</keyword>
<evidence type="ECO:0000259" key="13">
    <source>
        <dbReference type="PROSITE" id="PS51371"/>
    </source>
</evidence>
<evidence type="ECO:0000313" key="14">
    <source>
        <dbReference type="EMBL" id="ADH86747.1"/>
    </source>
</evidence>
<evidence type="ECO:0000256" key="4">
    <source>
        <dbReference type="ARBA" id="ARBA00022679"/>
    </source>
</evidence>
<dbReference type="InterPro" id="IPR002646">
    <property type="entry name" value="PolA_pol_head_dom"/>
</dbReference>
<dbReference type="GO" id="GO:0046872">
    <property type="term" value="F:metal ion binding"/>
    <property type="evidence" value="ECO:0007669"/>
    <property type="project" value="UniProtKB-KW"/>
</dbReference>
<evidence type="ECO:0000256" key="9">
    <source>
        <dbReference type="ARBA" id="ARBA00022842"/>
    </source>
</evidence>
<dbReference type="Gene3D" id="3.10.580.10">
    <property type="entry name" value="CBS-domain"/>
    <property type="match status" value="1"/>
</dbReference>
<comment type="similarity">
    <text evidence="2 12">Belongs to the tRNA nucleotidyltransferase/poly(A) polymerase family.</text>
</comment>
<dbReference type="Gene3D" id="1.10.3090.10">
    <property type="entry name" value="cca-adding enzyme, domain 2"/>
    <property type="match status" value="1"/>
</dbReference>
<accession>D6Z5L0</accession>
<comment type="cofactor">
    <cofactor evidence="1">
        <name>Mg(2+)</name>
        <dbReference type="ChEBI" id="CHEBI:18420"/>
    </cofactor>
</comment>
<dbReference type="Proteomes" id="UP000001508">
    <property type="component" value="Chromosome"/>
</dbReference>
<keyword evidence="4 12" id="KW-0808">Transferase</keyword>
<evidence type="ECO:0000256" key="7">
    <source>
        <dbReference type="ARBA" id="ARBA00022723"/>
    </source>
</evidence>
<dbReference type="SUPFAM" id="SSF64182">
    <property type="entry name" value="DHH phosphoesterases"/>
    <property type="match status" value="1"/>
</dbReference>
<dbReference type="Gene3D" id="3.90.1640.10">
    <property type="entry name" value="inorganic pyrophosphatase (n-terminal core)"/>
    <property type="match status" value="1"/>
</dbReference>
<dbReference type="SMART" id="SM00116">
    <property type="entry name" value="CBS"/>
    <property type="match status" value="2"/>
</dbReference>
<dbReference type="SUPFAM" id="SSF81301">
    <property type="entry name" value="Nucleotidyltransferase"/>
    <property type="match status" value="1"/>
</dbReference>
<dbReference type="Pfam" id="PF01743">
    <property type="entry name" value="PolyA_pol"/>
    <property type="match status" value="1"/>
</dbReference>
<dbReference type="InterPro" id="IPR043519">
    <property type="entry name" value="NT_sf"/>
</dbReference>
<dbReference type="KEGG" id="dak:DaAHT2_2074"/>
<evidence type="ECO:0000256" key="8">
    <source>
        <dbReference type="ARBA" id="ARBA00022741"/>
    </source>
</evidence>
<dbReference type="SUPFAM" id="SSF81891">
    <property type="entry name" value="Poly A polymerase C-terminal region-like"/>
    <property type="match status" value="1"/>
</dbReference>
<evidence type="ECO:0000256" key="2">
    <source>
        <dbReference type="ARBA" id="ARBA00007265"/>
    </source>
</evidence>
<dbReference type="InterPro" id="IPR046342">
    <property type="entry name" value="CBS_dom_sf"/>
</dbReference>
<dbReference type="Gene3D" id="3.30.460.10">
    <property type="entry name" value="Beta Polymerase, domain 2"/>
    <property type="match status" value="1"/>
</dbReference>
<protein>
    <submittedName>
        <fullName evidence="14">Polynucleotide adenylyltransferase region</fullName>
    </submittedName>
</protein>
<evidence type="ECO:0000256" key="5">
    <source>
        <dbReference type="ARBA" id="ARBA00022694"/>
    </source>
</evidence>
<dbReference type="Pfam" id="PF02272">
    <property type="entry name" value="DHHA1"/>
    <property type="match status" value="1"/>
</dbReference>
<keyword evidence="6 14" id="KW-0548">Nucleotidyltransferase</keyword>
<keyword evidence="9" id="KW-0460">Magnesium</keyword>
<name>D6Z5L0_DESAT</name>
<dbReference type="OrthoDB" id="9805698at2"/>
<gene>
    <name evidence="14" type="ordered locus">DaAHT2_2074</name>
</gene>
<dbReference type="InterPro" id="IPR038763">
    <property type="entry name" value="DHH_sf"/>
</dbReference>
<dbReference type="Pfam" id="PF00571">
    <property type="entry name" value="CBS"/>
    <property type="match status" value="2"/>
</dbReference>
<dbReference type="eggNOG" id="COG0617">
    <property type="taxonomic scope" value="Bacteria"/>
</dbReference>
<evidence type="ECO:0000256" key="10">
    <source>
        <dbReference type="ARBA" id="ARBA00022884"/>
    </source>
</evidence>
<evidence type="ECO:0000256" key="3">
    <source>
        <dbReference type="ARBA" id="ARBA00022555"/>
    </source>
</evidence>
<evidence type="ECO:0000313" key="15">
    <source>
        <dbReference type="Proteomes" id="UP000001508"/>
    </source>
</evidence>
<keyword evidence="10 12" id="KW-0694">RNA-binding</keyword>
<keyword evidence="5" id="KW-0819">tRNA processing</keyword>
<dbReference type="InterPro" id="IPR000644">
    <property type="entry name" value="CBS_dom"/>
</dbReference>
<dbReference type="Gene3D" id="3.10.310.30">
    <property type="match status" value="1"/>
</dbReference>
<dbReference type="CDD" id="cd17772">
    <property type="entry name" value="CBS_pair_DHH_polyA_Pol_assoc"/>
    <property type="match status" value="1"/>
</dbReference>
<sequence length="885" mass="100464">MELITTHINADFDAVASMVAAKKLYPEAVLAFAGAQEKNLRDFFAQSVDYLYDFQRLKNIDLGKVRRLILVDTRQPSRLGEIARCLENPDLEVHLFDHHPEAPGDLRGRVEHLKPVGSTATIMVELFQARGLEVSPEEATLLAMGIFEDTGSFHFDTTTPEDLQAAAWLLSRGANLHTVTQFIAQELTSAEVTLLGDLIRSATTYTIQGLDITVAKVDTEDYYDNFAVVVRRFMVMENLNTLFALARMGERTYLIARSRIPEVNVGEIVREFGGGGHASAASATIKELTNIEVEEKLIQVLHKQVRPRRRAADLMSSPVISARPNISIRQADELLNRYNITVLPVVDDKRRVVGLISRRVAGKAIQLGLEEQSVSDYMSTDFATLTPAATLGDIQELIIEHRQRIIPVVDGRNCELQGVITRTDLLNLLVNDPSRLPRGLYSEQLPSGERQRNLQNLMVERLGRRLVVLLRTIGEVAQERKYRAFAVGGFVRDLLLQEKNFDIDVVIEGDGMVFAKALAERLKGRVRVHKKFKTAVVKLPDGLKVDVATARLEYYDYPAAMPTVELSSLKLDLYRRDFTINAMAIHLNPDTFGTLVDFFNSQNDLKDHKIRVLHNLSFVEDPTRIFRAIRFEQRMGFTIGQHTERLIKNAVRMNLFDRFFGYRFFGELKGILSEENPLPAIRRMADLHLLPFLHPRLKLEPRLTKNLEESQAALAWYQLLYRDEPCRNWLVYLLALTVNLKRSELQDFCQRFEVPERNRQQLLGEKTAAQQAATVLRRALPDSNSGIYHLLAGLGPEGLLYLLAISRKKAAKKAISLYVTELSQVRPELNGHDLKVLGYQPGPIFRQILDQLLDARLDGQVRNREEELVFVRRHFPLARTKVEQA</sequence>
<dbReference type="InParanoid" id="D6Z5L0"/>
<dbReference type="CDD" id="cd05398">
    <property type="entry name" value="NT_ClassII-CCAase"/>
    <property type="match status" value="1"/>
</dbReference>
<keyword evidence="15" id="KW-1185">Reference proteome</keyword>
<dbReference type="EMBL" id="CP001940">
    <property type="protein sequence ID" value="ADH86747.1"/>
    <property type="molecule type" value="Genomic_DNA"/>
</dbReference>
<reference evidence="15" key="1">
    <citation type="submission" date="2010-02" db="EMBL/GenBank/DDBJ databases">
        <title>Complete sequence of Desulfurivibrio alkaliphilus AHT2.</title>
        <authorList>
            <consortium name="US DOE Joint Genome Institute"/>
            <person name="Pitluck S."/>
            <person name="Chertkov O."/>
            <person name="Detter J.C."/>
            <person name="Han C."/>
            <person name="Tapia R."/>
            <person name="Larimer F."/>
            <person name="Land M."/>
            <person name="Hauser L."/>
            <person name="Kyrpides N."/>
            <person name="Mikhailova N."/>
            <person name="Sorokin D.Y."/>
            <person name="Muyzer G."/>
            <person name="Woyke T."/>
        </authorList>
    </citation>
    <scope>NUCLEOTIDE SEQUENCE [LARGE SCALE GENOMIC DNA]</scope>
    <source>
        <strain evidence="15">DSM 19089 / UNIQEM U267 / AHT2</strain>
    </source>
</reference>
<dbReference type="HOGENOM" id="CLU_015961_5_0_7"/>
<evidence type="ECO:0000256" key="6">
    <source>
        <dbReference type="ARBA" id="ARBA00022695"/>
    </source>
</evidence>
<dbReference type="eggNOG" id="COG2524">
    <property type="taxonomic scope" value="Bacteria"/>
</dbReference>
<keyword evidence="8" id="KW-0547">Nucleotide-binding</keyword>
<dbReference type="GO" id="GO:0016779">
    <property type="term" value="F:nucleotidyltransferase activity"/>
    <property type="evidence" value="ECO:0007669"/>
    <property type="project" value="UniProtKB-KW"/>
</dbReference>
<dbReference type="GO" id="GO:0000049">
    <property type="term" value="F:tRNA binding"/>
    <property type="evidence" value="ECO:0007669"/>
    <property type="project" value="UniProtKB-KW"/>
</dbReference>
<dbReference type="GO" id="GO:0000166">
    <property type="term" value="F:nucleotide binding"/>
    <property type="evidence" value="ECO:0007669"/>
    <property type="project" value="UniProtKB-KW"/>
</dbReference>